<protein>
    <submittedName>
        <fullName evidence="2">Nucleopolyhedrovirus P10 family protein</fullName>
    </submittedName>
</protein>
<name>A0ABW1B1T8_9ACTN</name>
<comment type="caution">
    <text evidence="2">The sequence shown here is derived from an EMBL/GenBank/DDBJ whole genome shotgun (WGS) entry which is preliminary data.</text>
</comment>
<dbReference type="EMBL" id="JBHSNZ010000003">
    <property type="protein sequence ID" value="MFC5807110.1"/>
    <property type="molecule type" value="Genomic_DNA"/>
</dbReference>
<proteinExistence type="predicted"/>
<evidence type="ECO:0000256" key="1">
    <source>
        <dbReference type="SAM" id="MobiDB-lite"/>
    </source>
</evidence>
<accession>A0ABW1B1T8</accession>
<dbReference type="Proteomes" id="UP001596112">
    <property type="component" value="Unassembled WGS sequence"/>
</dbReference>
<evidence type="ECO:0000313" key="3">
    <source>
        <dbReference type="Proteomes" id="UP001596112"/>
    </source>
</evidence>
<sequence>MTADGWTNAVRQQLGLGRVLPLGGPHDGAWITESAAEAVLRRAAAAMRGVRIGTLRIGLASPAGARAPAVPAPPSALPPGPLRVTADFRASAVAPVEPFPATAARLRAGLAEAAADRLGLAVAEIDLRMTDLLGPDEPDGRPPRDAPGTAGPSMDHAPARPDAGEGEESQVTAAALGVAGVSRLTGALGGPGRAVHIGTGIGVGPALPRRHVRVELAVAEGRRAVDVARDVRAAVGAALPDHPSVAVLVTAVE</sequence>
<keyword evidence="3" id="KW-1185">Reference proteome</keyword>
<evidence type="ECO:0000313" key="2">
    <source>
        <dbReference type="EMBL" id="MFC5807110.1"/>
    </source>
</evidence>
<dbReference type="RefSeq" id="WP_272172021.1">
    <property type="nucleotide sequence ID" value="NZ_JAQOSL010000043.1"/>
</dbReference>
<organism evidence="2 3">
    <name type="scientific">Streptomyces heilongjiangensis</name>
    <dbReference type="NCBI Taxonomy" id="945052"/>
    <lineage>
        <taxon>Bacteria</taxon>
        <taxon>Bacillati</taxon>
        <taxon>Actinomycetota</taxon>
        <taxon>Actinomycetes</taxon>
        <taxon>Kitasatosporales</taxon>
        <taxon>Streptomycetaceae</taxon>
        <taxon>Streptomyces</taxon>
    </lineage>
</organism>
<reference evidence="3" key="1">
    <citation type="journal article" date="2019" name="Int. J. Syst. Evol. Microbiol.">
        <title>The Global Catalogue of Microorganisms (GCM) 10K type strain sequencing project: providing services to taxonomists for standard genome sequencing and annotation.</title>
        <authorList>
            <consortium name="The Broad Institute Genomics Platform"/>
            <consortium name="The Broad Institute Genome Sequencing Center for Infectious Disease"/>
            <person name="Wu L."/>
            <person name="Ma J."/>
        </authorList>
    </citation>
    <scope>NUCLEOTIDE SEQUENCE [LARGE SCALE GENOMIC DNA]</scope>
    <source>
        <strain evidence="3">JCM 9918</strain>
    </source>
</reference>
<gene>
    <name evidence="2" type="ORF">ACFQGO_06235</name>
</gene>
<feature type="region of interest" description="Disordered" evidence="1">
    <location>
        <begin position="131"/>
        <end position="170"/>
    </location>
</feature>